<keyword evidence="2" id="KW-1185">Reference proteome</keyword>
<comment type="caution">
    <text evidence="1">The sequence shown here is derived from an EMBL/GenBank/DDBJ whole genome shotgun (WGS) entry which is preliminary data.</text>
</comment>
<evidence type="ECO:0000313" key="1">
    <source>
        <dbReference type="EMBL" id="KAJ8672161.1"/>
    </source>
</evidence>
<accession>A0ACC2NNH0</accession>
<evidence type="ECO:0000313" key="2">
    <source>
        <dbReference type="Proteomes" id="UP001239111"/>
    </source>
</evidence>
<name>A0ACC2NNH0_9HYME</name>
<dbReference type="EMBL" id="CM056743">
    <property type="protein sequence ID" value="KAJ8672161.1"/>
    <property type="molecule type" value="Genomic_DNA"/>
</dbReference>
<reference evidence="1" key="1">
    <citation type="submission" date="2023-04" db="EMBL/GenBank/DDBJ databases">
        <title>A chromosome-level genome assembly of the parasitoid wasp Eretmocerus hayati.</title>
        <authorList>
            <person name="Zhong Y."/>
            <person name="Liu S."/>
            <person name="Liu Y."/>
        </authorList>
    </citation>
    <scope>NUCLEOTIDE SEQUENCE</scope>
    <source>
        <strain evidence="1">ZJU_SS_LIU_2023</strain>
    </source>
</reference>
<gene>
    <name evidence="1" type="ORF">QAD02_003420</name>
</gene>
<protein>
    <submittedName>
        <fullName evidence="1">Uncharacterized protein</fullName>
    </submittedName>
</protein>
<sequence>MLIVTPVTNSTPESTRHRRYHSDTMREIELKFFFSNNAENPVTVPTRSTDSDNSDDSVAGDLSDGEESDSSMNSRANASGAESIERERADRTPYVDEGPDEQMSRTSSGGDLDTTHADSSGDESGESSASDHESARSFLEELLNEDDVPLYDGADITVRESVTAIFLHSNRHILSGEATDSTLKLIELHCPQPNRFITTLYKYRKFFDSQRTPIKRQFYCAQCMNPFKIGTQECSKCLDPVDKDSSFIHMSIIEQLKEMFAREDFREKLRLFRNRQEKTSCKFGRSL</sequence>
<organism evidence="1 2">
    <name type="scientific">Eretmocerus hayati</name>
    <dbReference type="NCBI Taxonomy" id="131215"/>
    <lineage>
        <taxon>Eukaryota</taxon>
        <taxon>Metazoa</taxon>
        <taxon>Ecdysozoa</taxon>
        <taxon>Arthropoda</taxon>
        <taxon>Hexapoda</taxon>
        <taxon>Insecta</taxon>
        <taxon>Pterygota</taxon>
        <taxon>Neoptera</taxon>
        <taxon>Endopterygota</taxon>
        <taxon>Hymenoptera</taxon>
        <taxon>Apocrita</taxon>
        <taxon>Proctotrupomorpha</taxon>
        <taxon>Chalcidoidea</taxon>
        <taxon>Aphelinidae</taxon>
        <taxon>Aphelininae</taxon>
        <taxon>Eretmocerus</taxon>
    </lineage>
</organism>
<dbReference type="Proteomes" id="UP001239111">
    <property type="component" value="Chromosome 3"/>
</dbReference>
<proteinExistence type="predicted"/>